<evidence type="ECO:0000313" key="1">
    <source>
        <dbReference type="EMBL" id="QPM69569.1"/>
    </source>
</evidence>
<dbReference type="Proteomes" id="UP000594463">
    <property type="component" value="Chromosome"/>
</dbReference>
<evidence type="ECO:0008006" key="3">
    <source>
        <dbReference type="Google" id="ProtNLM"/>
    </source>
</evidence>
<protein>
    <recommendedName>
        <fullName evidence="3">N-acetyltransferase domain-containing protein</fullName>
    </recommendedName>
</protein>
<organism evidence="1 2">
    <name type="scientific">Atribacter laminatus</name>
    <dbReference type="NCBI Taxonomy" id="2847778"/>
    <lineage>
        <taxon>Bacteria</taxon>
        <taxon>Pseudomonadati</taxon>
        <taxon>Atribacterota</taxon>
        <taxon>Atribacteria</taxon>
        <taxon>Atribacterales</taxon>
        <taxon>Atribacteraceae</taxon>
        <taxon>Atribacter</taxon>
    </lineage>
</organism>
<dbReference type="PANTHER" id="PTHR41368:SF1">
    <property type="entry name" value="PROTEIN YGHO"/>
    <property type="match status" value="1"/>
</dbReference>
<evidence type="ECO:0000313" key="2">
    <source>
        <dbReference type="Proteomes" id="UP000594463"/>
    </source>
</evidence>
<proteinExistence type="predicted"/>
<gene>
    <name evidence="1" type="ORF">RT761_02802</name>
</gene>
<sequence length="375" mass="43779">MGWEIREAQNQGDIKKFVTFPLRLYRNHPYYVPPLISDEMGIFSPAKNPAYENCETKLFLIYHNNSCVGRIAGIISHIANEKYQEKNLRFGWFDSINEEKSAELLFSAIESWGKERGMTTCSGPQGFTDLDPTGMLIDGFEELGTMATQYNYPYYPDLVENCGYSKLIDALEFQTKVPDIKDIPESLIKSAEWVKKRYNYQVLKFKNKKEALKRGMDLINLIDESYADLYGTVPLTEKQKNYYLKKYLPYIQTDFIKVVADEEDNLIGFLITMPSLSQALQKARGRLFPFGFWYLLKALKTYQVLDFYLAGVKKEYRNKGVDILMVSEITKTAAKFGFSYSESNPELETNKKIQNEWKLFKPRQHKRRRIYFKNI</sequence>
<dbReference type="SUPFAM" id="SSF55729">
    <property type="entry name" value="Acyl-CoA N-acyltransferases (Nat)"/>
    <property type="match status" value="1"/>
</dbReference>
<keyword evidence="2" id="KW-1185">Reference proteome</keyword>
<dbReference type="EMBL" id="CP065383">
    <property type="protein sequence ID" value="QPM69569.1"/>
    <property type="molecule type" value="Genomic_DNA"/>
</dbReference>
<dbReference type="PANTHER" id="PTHR41368">
    <property type="entry name" value="PROTEIN YGHO"/>
    <property type="match status" value="1"/>
</dbReference>
<reference evidence="1 2" key="1">
    <citation type="journal article" date="2021" name="Nat. Commun.">
        <title>Isolation of a member of the candidate phylum Atribacteria reveals a unique cell membrane structure.</title>
        <authorList>
            <person name="Taiki K."/>
            <person name="Nobu M.K."/>
            <person name="Kusada H."/>
            <person name="Meng X.-Y."/>
            <person name="Hosoki N."/>
            <person name="Uematsu K."/>
            <person name="Yoshioka H."/>
            <person name="Kamagata Y."/>
            <person name="Tamaki H."/>
        </authorList>
    </citation>
    <scope>NUCLEOTIDE SEQUENCE [LARGE SCALE GENOMIC DNA]</scope>
    <source>
        <strain evidence="1 2">RT761</strain>
    </source>
</reference>
<dbReference type="InterPro" id="IPR039968">
    <property type="entry name" value="BcerS-like"/>
</dbReference>
<name>A0A7T1AP99_ATRLM</name>
<dbReference type="InterPro" id="IPR016181">
    <property type="entry name" value="Acyl_CoA_acyltransferase"/>
</dbReference>
<accession>A0A7T1AP99</accession>
<dbReference type="AlphaFoldDB" id="A0A7T1AP99"/>
<dbReference type="KEGG" id="alam:RT761_02802"/>